<proteinExistence type="inferred from homology"/>
<evidence type="ECO:0000313" key="10">
    <source>
        <dbReference type="EMBL" id="GEK47855.1"/>
    </source>
</evidence>
<sequence length="197" mass="22471">MRYFLRFAAMVGLFALLASPAMAGLDDLDARFAPRHANELWLLVDDRSATLYVYRGNRELERMQPIALGRAGVAPIRTRGDRRTPSGEFRVDRFNFDSRFHIFLGLDYPTPWHARDALEAGVMSQQEYDDYFAYLRHHGRPPQDTVLGGDIGIHGLGQGDPAFHRQYHWTQGCVAVTNEQIERLSQLVDIGTRVVIR</sequence>
<gene>
    <name evidence="10" type="ORF">HPA02_21380</name>
    <name evidence="11" type="ORF">I7V36_15480</name>
</gene>
<dbReference type="InterPro" id="IPR038063">
    <property type="entry name" value="Transpep_catalytic_dom"/>
</dbReference>
<evidence type="ECO:0000256" key="8">
    <source>
        <dbReference type="SAM" id="SignalP"/>
    </source>
</evidence>
<dbReference type="PROSITE" id="PS52029">
    <property type="entry name" value="LD_TPASE"/>
    <property type="match status" value="1"/>
</dbReference>
<dbReference type="PANTHER" id="PTHR36699:SF1">
    <property type="entry name" value="L,D-TRANSPEPTIDASE YAFK-RELATED"/>
    <property type="match status" value="1"/>
</dbReference>
<dbReference type="CDD" id="cd16913">
    <property type="entry name" value="YkuD_like"/>
    <property type="match status" value="1"/>
</dbReference>
<reference evidence="10 12" key="1">
    <citation type="submission" date="2019-07" db="EMBL/GenBank/DDBJ databases">
        <title>Whole genome shotgun sequence of Halomonas pacifica NBRC 102220.</title>
        <authorList>
            <person name="Hosoyama A."/>
            <person name="Uohara A."/>
            <person name="Ohji S."/>
            <person name="Ichikawa N."/>
        </authorList>
    </citation>
    <scope>NUCLEOTIDE SEQUENCE [LARGE SCALE GENOMIC DNA]</scope>
    <source>
        <strain evidence="10 12">NBRC 102220</strain>
    </source>
</reference>
<dbReference type="InterPro" id="IPR005490">
    <property type="entry name" value="LD_TPept_cat_dom"/>
</dbReference>
<feature type="signal peptide" evidence="8">
    <location>
        <begin position="1"/>
        <end position="23"/>
    </location>
</feature>
<keyword evidence="4 7" id="KW-0133">Cell shape</keyword>
<keyword evidence="12" id="KW-1185">Reference proteome</keyword>
<dbReference type="UniPathway" id="UPA00219"/>
<accession>A0A510XBD8</accession>
<dbReference type="SUPFAM" id="SSF141523">
    <property type="entry name" value="L,D-transpeptidase catalytic domain-like"/>
    <property type="match status" value="1"/>
</dbReference>
<dbReference type="Proteomes" id="UP000651738">
    <property type="component" value="Unassembled WGS sequence"/>
</dbReference>
<evidence type="ECO:0000256" key="3">
    <source>
        <dbReference type="ARBA" id="ARBA00022679"/>
    </source>
</evidence>
<evidence type="ECO:0000313" key="13">
    <source>
        <dbReference type="Proteomes" id="UP000651738"/>
    </source>
</evidence>
<evidence type="ECO:0000259" key="9">
    <source>
        <dbReference type="PROSITE" id="PS52029"/>
    </source>
</evidence>
<dbReference type="EMBL" id="BJUK01000022">
    <property type="protein sequence ID" value="GEK47855.1"/>
    <property type="molecule type" value="Genomic_DNA"/>
</dbReference>
<comment type="caution">
    <text evidence="10">The sequence shown here is derived from an EMBL/GenBank/DDBJ whole genome shotgun (WGS) entry which is preliminary data.</text>
</comment>
<evidence type="ECO:0000256" key="2">
    <source>
        <dbReference type="ARBA" id="ARBA00005992"/>
    </source>
</evidence>
<protein>
    <submittedName>
        <fullName evidence="11">L,D-transpeptidase</fullName>
    </submittedName>
</protein>
<dbReference type="AlphaFoldDB" id="A0A510XBD8"/>
<keyword evidence="5 7" id="KW-0573">Peptidoglycan synthesis</keyword>
<keyword evidence="3" id="KW-0808">Transferase</keyword>
<dbReference type="Gene3D" id="2.40.440.10">
    <property type="entry name" value="L,D-transpeptidase catalytic domain-like"/>
    <property type="match status" value="1"/>
</dbReference>
<evidence type="ECO:0000313" key="11">
    <source>
        <dbReference type="EMBL" id="MBH8581499.1"/>
    </source>
</evidence>
<dbReference type="EMBL" id="JAEDAF010000017">
    <property type="protein sequence ID" value="MBH8581499.1"/>
    <property type="molecule type" value="Genomic_DNA"/>
</dbReference>
<dbReference type="PANTHER" id="PTHR36699">
    <property type="entry name" value="LD-TRANSPEPTIDASE"/>
    <property type="match status" value="1"/>
</dbReference>
<feature type="active site" description="Proton donor/acceptor" evidence="7">
    <location>
        <position position="154"/>
    </location>
</feature>
<keyword evidence="6 7" id="KW-0961">Cell wall biogenesis/degradation</keyword>
<keyword evidence="8" id="KW-0732">Signal</keyword>
<dbReference type="GO" id="GO:0071555">
    <property type="term" value="P:cell wall organization"/>
    <property type="evidence" value="ECO:0007669"/>
    <property type="project" value="UniProtKB-UniRule"/>
</dbReference>
<dbReference type="GO" id="GO:0009252">
    <property type="term" value="P:peptidoglycan biosynthetic process"/>
    <property type="evidence" value="ECO:0007669"/>
    <property type="project" value="UniProtKB-UniPathway"/>
</dbReference>
<dbReference type="Pfam" id="PF03734">
    <property type="entry name" value="YkuD"/>
    <property type="match status" value="1"/>
</dbReference>
<organism evidence="10 12">
    <name type="scientific">Bisbaumannia pacifica</name>
    <dbReference type="NCBI Taxonomy" id="77098"/>
    <lineage>
        <taxon>Bacteria</taxon>
        <taxon>Pseudomonadati</taxon>
        <taxon>Pseudomonadota</taxon>
        <taxon>Gammaproteobacteria</taxon>
        <taxon>Oceanospirillales</taxon>
        <taxon>Halomonadaceae</taxon>
        <taxon>Bisbaumannia</taxon>
    </lineage>
</organism>
<feature type="chain" id="PRO_5022080912" evidence="8">
    <location>
        <begin position="24"/>
        <end position="197"/>
    </location>
</feature>
<dbReference type="GO" id="GO:0016740">
    <property type="term" value="F:transferase activity"/>
    <property type="evidence" value="ECO:0007669"/>
    <property type="project" value="UniProtKB-KW"/>
</dbReference>
<feature type="active site" description="Nucleophile" evidence="7">
    <location>
        <position position="173"/>
    </location>
</feature>
<name>A0A510XBD8_9GAMM</name>
<evidence type="ECO:0000313" key="12">
    <source>
        <dbReference type="Proteomes" id="UP000321275"/>
    </source>
</evidence>
<evidence type="ECO:0000256" key="1">
    <source>
        <dbReference type="ARBA" id="ARBA00004752"/>
    </source>
</evidence>
<dbReference type="OrthoDB" id="9809748at2"/>
<feature type="domain" description="L,D-TPase catalytic" evidence="9">
    <location>
        <begin position="40"/>
        <end position="197"/>
    </location>
</feature>
<evidence type="ECO:0000256" key="4">
    <source>
        <dbReference type="ARBA" id="ARBA00022960"/>
    </source>
</evidence>
<comment type="similarity">
    <text evidence="2">Belongs to the YkuD family.</text>
</comment>
<dbReference type="GO" id="GO:0004180">
    <property type="term" value="F:carboxypeptidase activity"/>
    <property type="evidence" value="ECO:0007669"/>
    <property type="project" value="UniProtKB-ARBA"/>
</dbReference>
<evidence type="ECO:0000256" key="6">
    <source>
        <dbReference type="ARBA" id="ARBA00023316"/>
    </source>
</evidence>
<evidence type="ECO:0000256" key="5">
    <source>
        <dbReference type="ARBA" id="ARBA00022984"/>
    </source>
</evidence>
<evidence type="ECO:0000256" key="7">
    <source>
        <dbReference type="PROSITE-ProRule" id="PRU01373"/>
    </source>
</evidence>
<reference evidence="11 13" key="2">
    <citation type="submission" date="2020-12" db="EMBL/GenBank/DDBJ databases">
        <title>Draft genome sequence of Halomonas pacifica strain CARE-V15.</title>
        <authorList>
            <person name="Vignesh N."/>
            <person name="Thabitha A."/>
            <person name="Saravanan R."/>
            <person name="Manigandan V."/>
        </authorList>
    </citation>
    <scope>NUCLEOTIDE SEQUENCE [LARGE SCALE GENOMIC DNA]</scope>
    <source>
        <strain evidence="11 13">CARE-V15</strain>
    </source>
</reference>
<dbReference type="GO" id="GO:0008360">
    <property type="term" value="P:regulation of cell shape"/>
    <property type="evidence" value="ECO:0007669"/>
    <property type="project" value="UniProtKB-UniRule"/>
</dbReference>
<dbReference type="Proteomes" id="UP000321275">
    <property type="component" value="Unassembled WGS sequence"/>
</dbReference>
<comment type="pathway">
    <text evidence="1 7">Cell wall biogenesis; peptidoglycan biosynthesis.</text>
</comment>